<dbReference type="AlphaFoldDB" id="A0A640WJC1"/>
<sequence length="80" mass="8561">MTILTFPQHNRVDLMQLTLGVLGNGPASAEDISEILAKKGYHGFSAEGVEQAIDGLRRNGYPIESDGDVYWLGDSPKGAA</sequence>
<evidence type="ECO:0008006" key="3">
    <source>
        <dbReference type="Google" id="ProtNLM"/>
    </source>
</evidence>
<keyword evidence="2" id="KW-1185">Reference proteome</keyword>
<dbReference type="EMBL" id="VTPX01000001">
    <property type="protein sequence ID" value="KAA0020743.1"/>
    <property type="molecule type" value="Genomic_DNA"/>
</dbReference>
<proteinExistence type="predicted"/>
<organism evidence="1 2">
    <name type="scientific">Salinicola corii</name>
    <dbReference type="NCBI Taxonomy" id="2606937"/>
    <lineage>
        <taxon>Bacteria</taxon>
        <taxon>Pseudomonadati</taxon>
        <taxon>Pseudomonadota</taxon>
        <taxon>Gammaproteobacteria</taxon>
        <taxon>Oceanospirillales</taxon>
        <taxon>Halomonadaceae</taxon>
        <taxon>Salinicola</taxon>
    </lineage>
</organism>
<accession>A0A640WJC1</accession>
<protein>
    <recommendedName>
        <fullName evidence="3">HTH HARE-type domain-containing protein</fullName>
    </recommendedName>
</protein>
<reference evidence="1 2" key="1">
    <citation type="submission" date="2019-08" db="EMBL/GenBank/DDBJ databases">
        <title>Bioinformatics analysis of the strain L3 and L5.</title>
        <authorList>
            <person name="Li X."/>
        </authorList>
    </citation>
    <scope>NUCLEOTIDE SEQUENCE [LARGE SCALE GENOMIC DNA]</scope>
    <source>
        <strain evidence="1 2">L3</strain>
    </source>
</reference>
<gene>
    <name evidence="1" type="ORF">F0A16_02845</name>
</gene>
<dbReference type="Proteomes" id="UP000466024">
    <property type="component" value="Unassembled WGS sequence"/>
</dbReference>
<dbReference type="RefSeq" id="WP_149433863.1">
    <property type="nucleotide sequence ID" value="NZ_VTPX01000001.1"/>
</dbReference>
<comment type="caution">
    <text evidence="1">The sequence shown here is derived from an EMBL/GenBank/DDBJ whole genome shotgun (WGS) entry which is preliminary data.</text>
</comment>
<evidence type="ECO:0000313" key="2">
    <source>
        <dbReference type="Proteomes" id="UP000466024"/>
    </source>
</evidence>
<name>A0A640WJC1_9GAMM</name>
<evidence type="ECO:0000313" key="1">
    <source>
        <dbReference type="EMBL" id="KAA0020743.1"/>
    </source>
</evidence>